<dbReference type="CDD" id="cd05466">
    <property type="entry name" value="PBP2_LTTR_substrate"/>
    <property type="match status" value="1"/>
</dbReference>
<dbReference type="InterPro" id="IPR036390">
    <property type="entry name" value="WH_DNA-bd_sf"/>
</dbReference>
<dbReference type="PROSITE" id="PS50931">
    <property type="entry name" value="HTH_LYSR"/>
    <property type="match status" value="1"/>
</dbReference>
<evidence type="ECO:0000313" key="6">
    <source>
        <dbReference type="EMBL" id="GHE98193.1"/>
    </source>
</evidence>
<evidence type="ECO:0000256" key="2">
    <source>
        <dbReference type="ARBA" id="ARBA00023015"/>
    </source>
</evidence>
<evidence type="ECO:0000256" key="1">
    <source>
        <dbReference type="ARBA" id="ARBA00009437"/>
    </source>
</evidence>
<reference evidence="7" key="1">
    <citation type="journal article" date="2019" name="Int. J. Syst. Evol. Microbiol.">
        <title>The Global Catalogue of Microorganisms (GCM) 10K type strain sequencing project: providing services to taxonomists for standard genome sequencing and annotation.</title>
        <authorList>
            <consortium name="The Broad Institute Genomics Platform"/>
            <consortium name="The Broad Institute Genome Sequencing Center for Infectious Disease"/>
            <person name="Wu L."/>
            <person name="Ma J."/>
        </authorList>
    </citation>
    <scope>NUCLEOTIDE SEQUENCE [LARGE SCALE GENOMIC DNA]</scope>
    <source>
        <strain evidence="7">CGMCC 1.15922</strain>
    </source>
</reference>
<dbReference type="PANTHER" id="PTHR30126">
    <property type="entry name" value="HTH-TYPE TRANSCRIPTIONAL REGULATOR"/>
    <property type="match status" value="1"/>
</dbReference>
<feature type="domain" description="HTH lysR-type" evidence="5">
    <location>
        <begin position="1"/>
        <end position="59"/>
    </location>
</feature>
<keyword evidence="3" id="KW-0238">DNA-binding</keyword>
<comment type="similarity">
    <text evidence="1">Belongs to the LysR transcriptional regulatory family.</text>
</comment>
<dbReference type="Pfam" id="PF03466">
    <property type="entry name" value="LysR_substrate"/>
    <property type="match status" value="1"/>
</dbReference>
<keyword evidence="2" id="KW-0805">Transcription regulation</keyword>
<organism evidence="6 7">
    <name type="scientific">Thalassotalea profundi</name>
    <dbReference type="NCBI Taxonomy" id="2036687"/>
    <lineage>
        <taxon>Bacteria</taxon>
        <taxon>Pseudomonadati</taxon>
        <taxon>Pseudomonadota</taxon>
        <taxon>Gammaproteobacteria</taxon>
        <taxon>Alteromonadales</taxon>
        <taxon>Colwelliaceae</taxon>
        <taxon>Thalassotalea</taxon>
    </lineage>
</organism>
<dbReference type="SUPFAM" id="SSF53850">
    <property type="entry name" value="Periplasmic binding protein-like II"/>
    <property type="match status" value="1"/>
</dbReference>
<dbReference type="InterPro" id="IPR000847">
    <property type="entry name" value="LysR_HTH_N"/>
</dbReference>
<dbReference type="Gene3D" id="3.40.190.10">
    <property type="entry name" value="Periplasmic binding protein-like II"/>
    <property type="match status" value="2"/>
</dbReference>
<sequence>MINHLWLKTFCTLAEIGHFTKTADKLFMTQSGVSQHIKKLEQQLGITLLIRDGKSFTLNDAGNKLFIKGQELLKSSQELERLITQDEPHEGSIIMASPGSVGLQLYPHLLNIQIKYPKLVINYDFAPNRSIEQRLANREIDLGIISQLSGLGSIVCEKIAIEPLVLVTSQKFHSIDWQTLLSLGFISHPDANHHGQLLLSKNFPEFEHVNQFIQRGYSNQISLILEPVSKGLGFTVLPLFAAKAFHQQNLINIHPLINSVSESLYLCVNKHAIPTNRVKFMKNVIKDFLC</sequence>
<dbReference type="EMBL" id="BNAH01000013">
    <property type="protein sequence ID" value="GHE98193.1"/>
    <property type="molecule type" value="Genomic_DNA"/>
</dbReference>
<dbReference type="SUPFAM" id="SSF46785">
    <property type="entry name" value="Winged helix' DNA-binding domain"/>
    <property type="match status" value="1"/>
</dbReference>
<comment type="caution">
    <text evidence="6">The sequence shown here is derived from an EMBL/GenBank/DDBJ whole genome shotgun (WGS) entry which is preliminary data.</text>
</comment>
<evidence type="ECO:0000313" key="7">
    <source>
        <dbReference type="Proteomes" id="UP000626370"/>
    </source>
</evidence>
<evidence type="ECO:0000256" key="3">
    <source>
        <dbReference type="ARBA" id="ARBA00023125"/>
    </source>
</evidence>
<evidence type="ECO:0000256" key="4">
    <source>
        <dbReference type="ARBA" id="ARBA00023163"/>
    </source>
</evidence>
<evidence type="ECO:0000259" key="5">
    <source>
        <dbReference type="PROSITE" id="PS50931"/>
    </source>
</evidence>
<dbReference type="RefSeq" id="WP_189379036.1">
    <property type="nucleotide sequence ID" value="NZ_BNAH01000013.1"/>
</dbReference>
<accession>A0ABQ3J039</accession>
<protein>
    <submittedName>
        <fullName evidence="6">LysR family transcriptional regulator</fullName>
    </submittedName>
</protein>
<dbReference type="PRINTS" id="PR00039">
    <property type="entry name" value="HTHLYSR"/>
</dbReference>
<dbReference type="InterPro" id="IPR005119">
    <property type="entry name" value="LysR_subst-bd"/>
</dbReference>
<gene>
    <name evidence="6" type="ORF">GCM10011501_29650</name>
</gene>
<dbReference type="Proteomes" id="UP000626370">
    <property type="component" value="Unassembled WGS sequence"/>
</dbReference>
<dbReference type="Gene3D" id="1.10.10.10">
    <property type="entry name" value="Winged helix-like DNA-binding domain superfamily/Winged helix DNA-binding domain"/>
    <property type="match status" value="1"/>
</dbReference>
<proteinExistence type="inferred from homology"/>
<dbReference type="InterPro" id="IPR036388">
    <property type="entry name" value="WH-like_DNA-bd_sf"/>
</dbReference>
<name>A0ABQ3J039_9GAMM</name>
<dbReference type="PANTHER" id="PTHR30126:SF99">
    <property type="entry name" value="TRANSCRIPTIONAL REGULATOR LYSR FAMILY"/>
    <property type="match status" value="1"/>
</dbReference>
<keyword evidence="4" id="KW-0804">Transcription</keyword>
<keyword evidence="7" id="KW-1185">Reference proteome</keyword>
<dbReference type="Pfam" id="PF00126">
    <property type="entry name" value="HTH_1"/>
    <property type="match status" value="1"/>
</dbReference>